<dbReference type="OrthoDB" id="7168509at2"/>
<dbReference type="Gene3D" id="3.30.750.170">
    <property type="match status" value="1"/>
</dbReference>
<dbReference type="CDD" id="cd07561">
    <property type="entry name" value="Peptidase_S41_CPP_like"/>
    <property type="match status" value="1"/>
</dbReference>
<dbReference type="SUPFAM" id="SSF52096">
    <property type="entry name" value="ClpP/crotonase"/>
    <property type="match status" value="1"/>
</dbReference>
<dbReference type="NCBIfam" id="TIGR01451">
    <property type="entry name" value="B_ant_repeat"/>
    <property type="match status" value="1"/>
</dbReference>
<feature type="domain" description="Tail specific protease" evidence="1">
    <location>
        <begin position="326"/>
        <end position="565"/>
    </location>
</feature>
<keyword evidence="3" id="KW-1185">Reference proteome</keyword>
<name>E4T3T4_PALPW</name>
<dbReference type="InterPro" id="IPR036034">
    <property type="entry name" value="PDZ_sf"/>
</dbReference>
<evidence type="ECO:0000313" key="2">
    <source>
        <dbReference type="EMBL" id="ADQ79378.1"/>
    </source>
</evidence>
<dbReference type="RefSeq" id="WP_013444747.1">
    <property type="nucleotide sequence ID" value="NC_014734.1"/>
</dbReference>
<dbReference type="STRING" id="694427.Palpr_1231"/>
<proteinExistence type="predicted"/>
<dbReference type="Pfam" id="PF03572">
    <property type="entry name" value="Peptidase_S41"/>
    <property type="match status" value="1"/>
</dbReference>
<gene>
    <name evidence="2" type="ordered locus">Palpr_1231</name>
</gene>
<dbReference type="Pfam" id="PF01345">
    <property type="entry name" value="DUF11"/>
    <property type="match status" value="1"/>
</dbReference>
<dbReference type="eggNOG" id="COG0793">
    <property type="taxonomic scope" value="Bacteria"/>
</dbReference>
<dbReference type="HOGENOM" id="CLU_031949_1_0_10"/>
<dbReference type="InterPro" id="IPR001434">
    <property type="entry name" value="OmcB-like_DUF11"/>
</dbReference>
<dbReference type="InterPro" id="IPR005151">
    <property type="entry name" value="Tail-specific_protease"/>
</dbReference>
<organism evidence="2 3">
    <name type="scientific">Paludibacter propionicigenes (strain DSM 17365 / JCM 13257 / WB4)</name>
    <dbReference type="NCBI Taxonomy" id="694427"/>
    <lineage>
        <taxon>Bacteria</taxon>
        <taxon>Pseudomonadati</taxon>
        <taxon>Bacteroidota</taxon>
        <taxon>Bacteroidia</taxon>
        <taxon>Bacteroidales</taxon>
        <taxon>Paludibacteraceae</taxon>
        <taxon>Paludibacter</taxon>
    </lineage>
</organism>
<dbReference type="EMBL" id="CP002345">
    <property type="protein sequence ID" value="ADQ79378.1"/>
    <property type="molecule type" value="Genomic_DNA"/>
</dbReference>
<dbReference type="GO" id="GO:0004175">
    <property type="term" value="F:endopeptidase activity"/>
    <property type="evidence" value="ECO:0007669"/>
    <property type="project" value="TreeGrafter"/>
</dbReference>
<dbReference type="InterPro" id="IPR013783">
    <property type="entry name" value="Ig-like_fold"/>
</dbReference>
<protein>
    <submittedName>
        <fullName evidence="2">Conserved repeat domain protein</fullName>
    </submittedName>
</protein>
<evidence type="ECO:0000259" key="1">
    <source>
        <dbReference type="SMART" id="SM00245"/>
    </source>
</evidence>
<dbReference type="Pfam" id="PF18294">
    <property type="entry name" value="Pept_S41_N"/>
    <property type="match status" value="1"/>
</dbReference>
<dbReference type="InterPro" id="IPR029045">
    <property type="entry name" value="ClpP/crotonase-like_dom_sf"/>
</dbReference>
<dbReference type="Gene3D" id="3.90.226.10">
    <property type="entry name" value="2-enoyl-CoA Hydratase, Chain A, domain 1"/>
    <property type="match status" value="1"/>
</dbReference>
<dbReference type="GO" id="GO:0008236">
    <property type="term" value="F:serine-type peptidase activity"/>
    <property type="evidence" value="ECO:0007669"/>
    <property type="project" value="InterPro"/>
</dbReference>
<dbReference type="Gene3D" id="2.60.40.10">
    <property type="entry name" value="Immunoglobulins"/>
    <property type="match status" value="1"/>
</dbReference>
<accession>E4T3T4</accession>
<dbReference type="PANTHER" id="PTHR32060:SF30">
    <property type="entry name" value="CARBOXY-TERMINAL PROCESSING PROTEASE CTPA"/>
    <property type="match status" value="1"/>
</dbReference>
<dbReference type="GO" id="GO:0030288">
    <property type="term" value="C:outer membrane-bounded periplasmic space"/>
    <property type="evidence" value="ECO:0007669"/>
    <property type="project" value="TreeGrafter"/>
</dbReference>
<dbReference type="PROSITE" id="PS51257">
    <property type="entry name" value="PROKAR_LIPOPROTEIN"/>
    <property type="match status" value="1"/>
</dbReference>
<dbReference type="Proteomes" id="UP000008718">
    <property type="component" value="Chromosome"/>
</dbReference>
<dbReference type="InterPro" id="IPR047589">
    <property type="entry name" value="DUF11_rpt"/>
</dbReference>
<evidence type="ECO:0000313" key="3">
    <source>
        <dbReference type="Proteomes" id="UP000008718"/>
    </source>
</evidence>
<dbReference type="InterPro" id="IPR041613">
    <property type="entry name" value="Pept_S41_N"/>
</dbReference>
<dbReference type="Gene3D" id="2.30.42.10">
    <property type="match status" value="1"/>
</dbReference>
<sequence length="612" mass="66327">MKRSLFKFRFDLLLPFLFFFLLFSCKKDEVTPPTGPETDLKVSCVVDNSSPAIDGSVVYTITAQNIGSRDAQGVVVADTLSSGLTLVSSTPDKGSYDSQSGKWLIGDLAKNATVVLTIKAKVEAFGTIDNSVIISGKVTDKNADNDKSTVSIAVSLTSLTKEQHWSYDVFSNMKDIYLWTDALPSAFDPRKYNTPDDALTYLTGLKINSETGRAIDHYSFLDKIGNLSGEIGQGTASGDYGFMVTAGYNSSNQVSFFVTYVYKDSPAGLAGVARSYEIIKINGSDAVHPDADSQGYLVPTSAGYTNMVNSLFYSNTASFTFKKPDGTTLDASLAVGSYAINSVLYDAVMSVGAKKVGYMVFNQFLGASSQTELSNTIAKFETNGVQYLIVDLRYNGGGSVETCEKFCSLLAPASANGKVMYSYKMNQGLTQYYTSQRTSLTTNFAKTNSFQPTEIYFIVSGGTASAAELLINNLRPYYSGNLFLIGQTTYGKPCGFWATPIGYSDKQTTPKEGYDLYAVSFETVNANKEGGYYAGMTPGTVKYPGVKAYDSYNRSWGDVNDASLAQALNHISSGAFKVSSSSKVKAINTTPISNFDRSFKGMIDFRKHIILK</sequence>
<dbReference type="AlphaFoldDB" id="E4T3T4"/>
<dbReference type="SUPFAM" id="SSF50156">
    <property type="entry name" value="PDZ domain-like"/>
    <property type="match status" value="1"/>
</dbReference>
<dbReference type="MEROPS" id="S41.012"/>
<dbReference type="SMART" id="SM00245">
    <property type="entry name" value="TSPc"/>
    <property type="match status" value="1"/>
</dbReference>
<reference key="1">
    <citation type="submission" date="2010-11" db="EMBL/GenBank/DDBJ databases">
        <title>The complete genome of Paludibacter propionicigenes DSM 17365.</title>
        <authorList>
            <consortium name="US DOE Joint Genome Institute (JGI-PGF)"/>
            <person name="Lucas S."/>
            <person name="Copeland A."/>
            <person name="Lapidus A."/>
            <person name="Bruce D."/>
            <person name="Goodwin L."/>
            <person name="Pitluck S."/>
            <person name="Kyrpides N."/>
            <person name="Mavromatis K."/>
            <person name="Ivanova N."/>
            <person name="Munk A.C."/>
            <person name="Brettin T."/>
            <person name="Detter J.C."/>
            <person name="Han C."/>
            <person name="Tapia R."/>
            <person name="Land M."/>
            <person name="Hauser L."/>
            <person name="Markowitz V."/>
            <person name="Cheng J.-F."/>
            <person name="Hugenholtz P."/>
            <person name="Woyke T."/>
            <person name="Wu D."/>
            <person name="Gronow S."/>
            <person name="Wellnitz S."/>
            <person name="Brambilla E."/>
            <person name="Klenk H.-P."/>
            <person name="Eisen J.A."/>
        </authorList>
    </citation>
    <scope>NUCLEOTIDE SEQUENCE</scope>
    <source>
        <strain>WB4</strain>
    </source>
</reference>
<dbReference type="PANTHER" id="PTHR32060">
    <property type="entry name" value="TAIL-SPECIFIC PROTEASE"/>
    <property type="match status" value="1"/>
</dbReference>
<dbReference type="GO" id="GO:0007165">
    <property type="term" value="P:signal transduction"/>
    <property type="evidence" value="ECO:0007669"/>
    <property type="project" value="TreeGrafter"/>
</dbReference>
<dbReference type="KEGG" id="ppn:Palpr_1231"/>
<dbReference type="GO" id="GO:0006508">
    <property type="term" value="P:proteolysis"/>
    <property type="evidence" value="ECO:0007669"/>
    <property type="project" value="InterPro"/>
</dbReference>
<reference evidence="2 3" key="2">
    <citation type="journal article" date="2011" name="Stand. Genomic Sci.">
        <title>Complete genome sequence of Paludibacter propionicigenes type strain (WB4).</title>
        <authorList>
            <person name="Gronow S."/>
            <person name="Munk C."/>
            <person name="Lapidus A."/>
            <person name="Nolan M."/>
            <person name="Lucas S."/>
            <person name="Hammon N."/>
            <person name="Deshpande S."/>
            <person name="Cheng J.F."/>
            <person name="Tapia R."/>
            <person name="Han C."/>
            <person name="Goodwin L."/>
            <person name="Pitluck S."/>
            <person name="Liolios K."/>
            <person name="Ivanova N."/>
            <person name="Mavromatis K."/>
            <person name="Mikhailova N."/>
            <person name="Pati A."/>
            <person name="Chen A."/>
            <person name="Palaniappan K."/>
            <person name="Land M."/>
            <person name="Hauser L."/>
            <person name="Chang Y.J."/>
            <person name="Jeffries C.D."/>
            <person name="Brambilla E."/>
            <person name="Rohde M."/>
            <person name="Goker M."/>
            <person name="Detter J.C."/>
            <person name="Woyke T."/>
            <person name="Bristow J."/>
            <person name="Eisen J.A."/>
            <person name="Markowitz V."/>
            <person name="Hugenholtz P."/>
            <person name="Kyrpides N.C."/>
            <person name="Klenk H.P."/>
        </authorList>
    </citation>
    <scope>NUCLEOTIDE SEQUENCE [LARGE SCALE GENOMIC DNA]</scope>
    <source>
        <strain evidence="3">DSM 17365 / JCM 13257 / WB4</strain>
    </source>
</reference>